<evidence type="ECO:0000313" key="1">
    <source>
        <dbReference type="EMBL" id="TCB96304.1"/>
    </source>
</evidence>
<sequence length="108" mass="12237">MLRTWYALGVGSRFSFTDEALANLRVYDVTPGEVWAALHSSRRVIRHLGDDVMVVYATTAHGRRIAVLLAEADGADNDWDVLSARELSDVEAKRYDEAVRRSSETRRR</sequence>
<gene>
    <name evidence="1" type="ORF">E0H26_17025</name>
</gene>
<proteinExistence type="predicted"/>
<dbReference type="AlphaFoldDB" id="A0A4R0GG15"/>
<protein>
    <recommendedName>
        <fullName evidence="3">BrnT family toxin</fullName>
    </recommendedName>
</protein>
<comment type="caution">
    <text evidence="1">The sequence shown here is derived from an EMBL/GenBank/DDBJ whole genome shotgun (WGS) entry which is preliminary data.</text>
</comment>
<evidence type="ECO:0008006" key="3">
    <source>
        <dbReference type="Google" id="ProtNLM"/>
    </source>
</evidence>
<keyword evidence="2" id="KW-1185">Reference proteome</keyword>
<dbReference type="Proteomes" id="UP000292274">
    <property type="component" value="Unassembled WGS sequence"/>
</dbReference>
<evidence type="ECO:0000313" key="2">
    <source>
        <dbReference type="Proteomes" id="UP000292274"/>
    </source>
</evidence>
<reference evidence="1 2" key="1">
    <citation type="submission" date="2019-02" db="EMBL/GenBank/DDBJ databases">
        <title>Jishengella sp. nov., isolated from a root of Zingiber montanum.</title>
        <authorList>
            <person name="Kuncharoen N."/>
            <person name="Kudo T."/>
            <person name="Masahiro Y."/>
            <person name="Ohkuma M."/>
            <person name="Tanasupawat S."/>
        </authorList>
    </citation>
    <scope>NUCLEOTIDE SEQUENCE [LARGE SCALE GENOMIC DNA]</scope>
    <source>
        <strain evidence="1 2">PLAI 1-1</strain>
    </source>
</reference>
<organism evidence="1 2">
    <name type="scientific">Micromonospora zingiberis</name>
    <dbReference type="NCBI Taxonomy" id="2053011"/>
    <lineage>
        <taxon>Bacteria</taxon>
        <taxon>Bacillati</taxon>
        <taxon>Actinomycetota</taxon>
        <taxon>Actinomycetes</taxon>
        <taxon>Micromonosporales</taxon>
        <taxon>Micromonosporaceae</taxon>
        <taxon>Micromonospora</taxon>
    </lineage>
</organism>
<name>A0A4R0GG15_9ACTN</name>
<accession>A0A4R0GG15</accession>
<dbReference type="OrthoDB" id="3394409at2"/>
<dbReference type="EMBL" id="SJJR01000010">
    <property type="protein sequence ID" value="TCB96304.1"/>
    <property type="molecule type" value="Genomic_DNA"/>
</dbReference>